<gene>
    <name evidence="2" type="ORF">ES288_A06G049700v1</name>
</gene>
<evidence type="ECO:0000313" key="2">
    <source>
        <dbReference type="EMBL" id="TYH12222.1"/>
    </source>
</evidence>
<keyword evidence="1" id="KW-0732">Signal</keyword>
<evidence type="ECO:0000256" key="1">
    <source>
        <dbReference type="SAM" id="SignalP"/>
    </source>
</evidence>
<evidence type="ECO:0000313" key="3">
    <source>
        <dbReference type="Proteomes" id="UP000323506"/>
    </source>
</evidence>
<protein>
    <recommendedName>
        <fullName evidence="4">Secreted protein</fullName>
    </recommendedName>
</protein>
<dbReference type="Proteomes" id="UP000323506">
    <property type="component" value="Chromosome A06"/>
</dbReference>
<evidence type="ECO:0008006" key="4">
    <source>
        <dbReference type="Google" id="ProtNLM"/>
    </source>
</evidence>
<organism evidence="2 3">
    <name type="scientific">Gossypium darwinii</name>
    <name type="common">Darwin's cotton</name>
    <name type="synonym">Gossypium barbadense var. darwinii</name>
    <dbReference type="NCBI Taxonomy" id="34276"/>
    <lineage>
        <taxon>Eukaryota</taxon>
        <taxon>Viridiplantae</taxon>
        <taxon>Streptophyta</taxon>
        <taxon>Embryophyta</taxon>
        <taxon>Tracheophyta</taxon>
        <taxon>Spermatophyta</taxon>
        <taxon>Magnoliopsida</taxon>
        <taxon>eudicotyledons</taxon>
        <taxon>Gunneridae</taxon>
        <taxon>Pentapetalae</taxon>
        <taxon>rosids</taxon>
        <taxon>malvids</taxon>
        <taxon>Malvales</taxon>
        <taxon>Malvaceae</taxon>
        <taxon>Malvoideae</taxon>
        <taxon>Gossypium</taxon>
    </lineage>
</organism>
<dbReference type="AlphaFoldDB" id="A0A5D2G2Z1"/>
<dbReference type="EMBL" id="CM017693">
    <property type="protein sequence ID" value="TYH12222.1"/>
    <property type="molecule type" value="Genomic_DNA"/>
</dbReference>
<reference evidence="2 3" key="1">
    <citation type="submission" date="2019-06" db="EMBL/GenBank/DDBJ databases">
        <title>WGS assembly of Gossypium darwinii.</title>
        <authorList>
            <person name="Chen Z.J."/>
            <person name="Sreedasyam A."/>
            <person name="Ando A."/>
            <person name="Song Q."/>
            <person name="De L."/>
            <person name="Hulse-Kemp A."/>
            <person name="Ding M."/>
            <person name="Ye W."/>
            <person name="Kirkbride R."/>
            <person name="Jenkins J."/>
            <person name="Plott C."/>
            <person name="Lovell J."/>
            <person name="Lin Y.-M."/>
            <person name="Vaughn R."/>
            <person name="Liu B."/>
            <person name="Li W."/>
            <person name="Simpson S."/>
            <person name="Scheffler B."/>
            <person name="Saski C."/>
            <person name="Grover C."/>
            <person name="Hu G."/>
            <person name="Conover J."/>
            <person name="Carlson J."/>
            <person name="Shu S."/>
            <person name="Boston L."/>
            <person name="Williams M."/>
            <person name="Peterson D."/>
            <person name="Mcgee K."/>
            <person name="Jones D."/>
            <person name="Wendel J."/>
            <person name="Stelly D."/>
            <person name="Grimwood J."/>
            <person name="Schmutz J."/>
        </authorList>
    </citation>
    <scope>NUCLEOTIDE SEQUENCE [LARGE SCALE GENOMIC DNA]</scope>
    <source>
        <strain evidence="2">1808015.09</strain>
    </source>
</reference>
<feature type="chain" id="PRO_5022884454" description="Secreted protein" evidence="1">
    <location>
        <begin position="17"/>
        <end position="82"/>
    </location>
</feature>
<sequence length="82" mass="9385">MLKTWIEYLVLTTIGALLWQNQNFDERKNTRAAHNRCFLQVELHQIRTSLVAALSPGTSILSCLRSRLGQDPHEHVSTLRVS</sequence>
<feature type="signal peptide" evidence="1">
    <location>
        <begin position="1"/>
        <end position="16"/>
    </location>
</feature>
<proteinExistence type="predicted"/>
<name>A0A5D2G2Z1_GOSDA</name>
<keyword evidence="3" id="KW-1185">Reference proteome</keyword>
<accession>A0A5D2G2Z1</accession>